<dbReference type="InterPro" id="IPR046132">
    <property type="entry name" value="DUF6129"/>
</dbReference>
<sequence>MSLTPEFLDTVCHALANGNARRPGVDAELREAFPGLVFKVCDDNDIPSRLKPVAEGEGFALYAINTGEHCAALTAQLEGAGGLAIGLLNDEE</sequence>
<organism evidence="2 3">
    <name type="scientific">Uliginosibacterium aquaticum</name>
    <dbReference type="NCBI Taxonomy" id="2731212"/>
    <lineage>
        <taxon>Bacteria</taxon>
        <taxon>Pseudomonadati</taxon>
        <taxon>Pseudomonadota</taxon>
        <taxon>Betaproteobacteria</taxon>
        <taxon>Rhodocyclales</taxon>
        <taxon>Zoogloeaceae</taxon>
        <taxon>Uliginosibacterium</taxon>
    </lineage>
</organism>
<dbReference type="RefSeq" id="WP_170021170.1">
    <property type="nucleotide sequence ID" value="NZ_JABCSC020000001.1"/>
</dbReference>
<evidence type="ECO:0000313" key="2">
    <source>
        <dbReference type="EMBL" id="NSL54714.1"/>
    </source>
</evidence>
<evidence type="ECO:0000259" key="1">
    <source>
        <dbReference type="Pfam" id="PF19624"/>
    </source>
</evidence>
<dbReference type="Proteomes" id="UP000778523">
    <property type="component" value="Unassembled WGS sequence"/>
</dbReference>
<dbReference type="Pfam" id="PF19624">
    <property type="entry name" value="DUF6129"/>
    <property type="match status" value="1"/>
</dbReference>
<dbReference type="EMBL" id="JABCSC020000001">
    <property type="protein sequence ID" value="NSL54714.1"/>
    <property type="molecule type" value="Genomic_DNA"/>
</dbReference>
<evidence type="ECO:0000313" key="3">
    <source>
        <dbReference type="Proteomes" id="UP000778523"/>
    </source>
</evidence>
<feature type="domain" description="DUF6129" evidence="1">
    <location>
        <begin position="27"/>
        <end position="75"/>
    </location>
</feature>
<comment type="caution">
    <text evidence="2">The sequence shown here is derived from an EMBL/GenBank/DDBJ whole genome shotgun (WGS) entry which is preliminary data.</text>
</comment>
<gene>
    <name evidence="2" type="ORF">HJ583_006740</name>
</gene>
<name>A0ABX2IJA3_9RHOO</name>
<proteinExistence type="predicted"/>
<protein>
    <recommendedName>
        <fullName evidence="1">DUF6129 domain-containing protein</fullName>
    </recommendedName>
</protein>
<keyword evidence="3" id="KW-1185">Reference proteome</keyword>
<reference evidence="2 3" key="1">
    <citation type="submission" date="2020-06" db="EMBL/GenBank/DDBJ databases">
        <title>Draft genome of Uliginosibacterium sp. IMCC34675.</title>
        <authorList>
            <person name="Song J."/>
        </authorList>
    </citation>
    <scope>NUCLEOTIDE SEQUENCE [LARGE SCALE GENOMIC DNA]</scope>
    <source>
        <strain evidence="2 3">IMCC34675</strain>
    </source>
</reference>
<accession>A0ABX2IJA3</accession>